<dbReference type="GO" id="GO:0043130">
    <property type="term" value="F:ubiquitin binding"/>
    <property type="evidence" value="ECO:0007669"/>
    <property type="project" value="InterPro"/>
</dbReference>
<protein>
    <recommendedName>
        <fullName evidence="3">UBA domain-containing protein</fullName>
    </recommendedName>
</protein>
<proteinExistence type="predicted"/>
<dbReference type="OrthoDB" id="5824432at2759"/>
<dbReference type="GO" id="GO:0043162">
    <property type="term" value="P:ubiquitin-dependent protein catabolic process via the multivesicular body sorting pathway"/>
    <property type="evidence" value="ECO:0007669"/>
    <property type="project" value="InterPro"/>
</dbReference>
<gene>
    <name evidence="1" type="ORF">CBOVIS_LOCUS10201</name>
</gene>
<accession>A0A8S1F8Z8</accession>
<evidence type="ECO:0008006" key="3">
    <source>
        <dbReference type="Google" id="ProtNLM"/>
    </source>
</evidence>
<dbReference type="PANTHER" id="PTHR15960:SF5">
    <property type="entry name" value="LD44032P"/>
    <property type="match status" value="1"/>
</dbReference>
<dbReference type="EMBL" id="CADEPM010000007">
    <property type="protein sequence ID" value="CAB3408417.1"/>
    <property type="molecule type" value="Genomic_DNA"/>
</dbReference>
<comment type="caution">
    <text evidence="1">The sequence shown here is derived from an EMBL/GenBank/DDBJ whole genome shotgun (WGS) entry which is preliminary data.</text>
</comment>
<dbReference type="Proteomes" id="UP000494206">
    <property type="component" value="Unassembled WGS sequence"/>
</dbReference>
<dbReference type="GO" id="GO:0000813">
    <property type="term" value="C:ESCRT I complex"/>
    <property type="evidence" value="ECO:0007669"/>
    <property type="project" value="InterPro"/>
</dbReference>
<dbReference type="AlphaFoldDB" id="A0A8S1F8Z8"/>
<sequence>MSYKDVFHDYIQDIPLNIGRSFFPTPNITLKNVEIPHRLVLTDTKYSFEAEKRACEQFKTFYESPSQPVQTSYVNTPDLNPRKPETYLNGLPQEVLVPCPVTTVRSDPNLIPTKSSNESRSEKTHSMIEFETQNSVFDDVELLALDDKAALHQASGILLISFLKLIFQILMSCSQSSSSVMSNSVNNNNENKIVKPPVPLPRSISLEPVVPTHVPKDSGLKQRLITKGFRTDIIDICMNKIPKKRHVHIEYYMKGCRTIEKSGKASISEAADFLVSCDLKEKQDILNYSESCAQLLLMGFAKMHVFECVRTENGDREKALNKILPLS</sequence>
<dbReference type="InterPro" id="IPR038870">
    <property type="entry name" value="UBAP1"/>
</dbReference>
<evidence type="ECO:0000313" key="2">
    <source>
        <dbReference type="Proteomes" id="UP000494206"/>
    </source>
</evidence>
<dbReference type="PANTHER" id="PTHR15960">
    <property type="entry name" value="LD44032P"/>
    <property type="match status" value="1"/>
</dbReference>
<organism evidence="1 2">
    <name type="scientific">Caenorhabditis bovis</name>
    <dbReference type="NCBI Taxonomy" id="2654633"/>
    <lineage>
        <taxon>Eukaryota</taxon>
        <taxon>Metazoa</taxon>
        <taxon>Ecdysozoa</taxon>
        <taxon>Nematoda</taxon>
        <taxon>Chromadorea</taxon>
        <taxon>Rhabditida</taxon>
        <taxon>Rhabditina</taxon>
        <taxon>Rhabditomorpha</taxon>
        <taxon>Rhabditoidea</taxon>
        <taxon>Rhabditidae</taxon>
        <taxon>Peloderinae</taxon>
        <taxon>Caenorhabditis</taxon>
    </lineage>
</organism>
<name>A0A8S1F8Z8_9PELO</name>
<evidence type="ECO:0000313" key="1">
    <source>
        <dbReference type="EMBL" id="CAB3408417.1"/>
    </source>
</evidence>
<keyword evidence="2" id="KW-1185">Reference proteome</keyword>
<reference evidence="1 2" key="1">
    <citation type="submission" date="2020-04" db="EMBL/GenBank/DDBJ databases">
        <authorList>
            <person name="Laetsch R D."/>
            <person name="Stevens L."/>
            <person name="Kumar S."/>
            <person name="Blaxter L. M."/>
        </authorList>
    </citation>
    <scope>NUCLEOTIDE SEQUENCE [LARGE SCALE GENOMIC DNA]</scope>
</reference>